<evidence type="ECO:0000256" key="1">
    <source>
        <dbReference type="ARBA" id="ARBA00022614"/>
    </source>
</evidence>
<evidence type="ECO:0000313" key="4">
    <source>
        <dbReference type="EMBL" id="CAL6015488.1"/>
    </source>
</evidence>
<dbReference type="AlphaFoldDB" id="A0AA86PY78"/>
<dbReference type="EMBL" id="CATOUU010000699">
    <property type="protein sequence ID" value="CAI9942379.1"/>
    <property type="molecule type" value="Genomic_DNA"/>
</dbReference>
<keyword evidence="1" id="KW-0433">Leucine-rich repeat</keyword>
<sequence>MKLFFKKLFCKQNNPSDTNQSEAPETLYNLSKYDRKMIQKYKSKIQDRTLTIQWDPDLKSLDFIRLLKLNKLVLEDCYNIIQKLESSTIKKLEISGCEIQAVKDFKLENLEVLEVSNFDDYLELNALAQEIVQFKKLKELILKKIITDFSPLSQLIGLTKLCLWSCELRSTEALRPLINLEELCLNYNNVDITTVQYLTKLTKLSFAYCNLVDIDVLRPLKKLKVLDISNNEIDITSVQYLTNLTNLSLKQCNLVSIDILRPLKKLEELNLFNNKIVYLQPLIEMKQLSRLIADSNKIKDIEAIQLHINFDNFFLDDQDEPTKEDLQTANMMRNIQNPITFFRQINKKPSHIKEIQKKITQKLQQSYYNHEQFVALAVQLFQKMNVFDGYK</sequence>
<organism evidence="3">
    <name type="scientific">Hexamita inflata</name>
    <dbReference type="NCBI Taxonomy" id="28002"/>
    <lineage>
        <taxon>Eukaryota</taxon>
        <taxon>Metamonada</taxon>
        <taxon>Diplomonadida</taxon>
        <taxon>Hexamitidae</taxon>
        <taxon>Hexamitinae</taxon>
        <taxon>Hexamita</taxon>
    </lineage>
</organism>
<protein>
    <submittedName>
        <fullName evidence="3">Uncharacterized protein</fullName>
    </submittedName>
</protein>
<dbReference type="Gene3D" id="3.80.10.10">
    <property type="entry name" value="Ribonuclease Inhibitor"/>
    <property type="match status" value="1"/>
</dbReference>
<keyword evidence="5" id="KW-1185">Reference proteome</keyword>
<evidence type="ECO:0000256" key="2">
    <source>
        <dbReference type="ARBA" id="ARBA00022737"/>
    </source>
</evidence>
<dbReference type="InterPro" id="IPR025875">
    <property type="entry name" value="Leu-rich_rpt_4"/>
</dbReference>
<gene>
    <name evidence="4" type="ORF">HINF_LOCUS24876</name>
    <name evidence="3" type="ORF">HINF_LOCUS30024</name>
</gene>
<dbReference type="PANTHER" id="PTHR46652:SF3">
    <property type="entry name" value="LEUCINE-RICH REPEAT-CONTAINING PROTEIN 9"/>
    <property type="match status" value="1"/>
</dbReference>
<dbReference type="InterPro" id="IPR001611">
    <property type="entry name" value="Leu-rich_rpt"/>
</dbReference>
<accession>A0AA86PY78</accession>
<dbReference type="InterPro" id="IPR032675">
    <property type="entry name" value="LRR_dom_sf"/>
</dbReference>
<dbReference type="InterPro" id="IPR050836">
    <property type="entry name" value="SDS22/Internalin_LRR"/>
</dbReference>
<evidence type="ECO:0000313" key="3">
    <source>
        <dbReference type="EMBL" id="CAI9942379.1"/>
    </source>
</evidence>
<dbReference type="PANTHER" id="PTHR46652">
    <property type="entry name" value="LEUCINE-RICH REPEAT AND IQ DOMAIN-CONTAINING PROTEIN 1-RELATED"/>
    <property type="match status" value="1"/>
</dbReference>
<dbReference type="Proteomes" id="UP001642409">
    <property type="component" value="Unassembled WGS sequence"/>
</dbReference>
<dbReference type="SUPFAM" id="SSF52058">
    <property type="entry name" value="L domain-like"/>
    <property type="match status" value="1"/>
</dbReference>
<reference evidence="3" key="1">
    <citation type="submission" date="2023-06" db="EMBL/GenBank/DDBJ databases">
        <authorList>
            <person name="Kurt Z."/>
        </authorList>
    </citation>
    <scope>NUCLEOTIDE SEQUENCE</scope>
</reference>
<reference evidence="4 5" key="2">
    <citation type="submission" date="2024-07" db="EMBL/GenBank/DDBJ databases">
        <authorList>
            <person name="Akdeniz Z."/>
        </authorList>
    </citation>
    <scope>NUCLEOTIDE SEQUENCE [LARGE SCALE GENOMIC DNA]</scope>
</reference>
<dbReference type="SMART" id="SM00365">
    <property type="entry name" value="LRR_SD22"/>
    <property type="match status" value="4"/>
</dbReference>
<evidence type="ECO:0000313" key="5">
    <source>
        <dbReference type="Proteomes" id="UP001642409"/>
    </source>
</evidence>
<keyword evidence="2" id="KW-0677">Repeat</keyword>
<dbReference type="Pfam" id="PF12799">
    <property type="entry name" value="LRR_4"/>
    <property type="match status" value="1"/>
</dbReference>
<comment type="caution">
    <text evidence="3">The sequence shown here is derived from an EMBL/GenBank/DDBJ whole genome shotgun (WGS) entry which is preliminary data.</text>
</comment>
<dbReference type="PROSITE" id="PS51450">
    <property type="entry name" value="LRR"/>
    <property type="match status" value="2"/>
</dbReference>
<name>A0AA86PY78_9EUKA</name>
<dbReference type="EMBL" id="CAXDID020000073">
    <property type="protein sequence ID" value="CAL6015488.1"/>
    <property type="molecule type" value="Genomic_DNA"/>
</dbReference>
<proteinExistence type="predicted"/>